<feature type="region of interest" description="Disordered" evidence="1">
    <location>
        <begin position="1"/>
        <end position="51"/>
    </location>
</feature>
<evidence type="ECO:0000256" key="1">
    <source>
        <dbReference type="SAM" id="MobiDB-lite"/>
    </source>
</evidence>
<feature type="non-terminal residue" evidence="2">
    <location>
        <position position="1"/>
    </location>
</feature>
<gene>
    <name evidence="2" type="ORF">EJB05_53394</name>
</gene>
<feature type="region of interest" description="Disordered" evidence="1">
    <location>
        <begin position="76"/>
        <end position="152"/>
    </location>
</feature>
<keyword evidence="3" id="KW-1185">Reference proteome</keyword>
<sequence>MDGRPGGRQHEPTVSRADAGAAPSDDEDSDGEFEFPFVSRDPAPGCGAAPADELFAGGRIRAFYPVFGRVLDDAAPELEPPRAPLGRLFQLEGSRTSSVASTSSSASTDASAGAGELDGASPESYCLWTPGSSPASSPSRPPRKSGSTGSMARWRRIGELVVGRSHSDGREKFLFLSAPSSPAREHASKPKAKQLKKGSKAAAGAKTEVDTVAAGRRMGAYGGAGAKGSPGARRTFLPYRQDLVGLFANEVPARSKTAAGTSSAMMAMKAELLVGMLALPAMVAPSFLPSQLQPKTRLGSKKESREEVAND</sequence>
<dbReference type="InterPro" id="IPR012442">
    <property type="entry name" value="DUF1645_plant"/>
</dbReference>
<organism evidence="2 3">
    <name type="scientific">Eragrostis curvula</name>
    <name type="common">weeping love grass</name>
    <dbReference type="NCBI Taxonomy" id="38414"/>
    <lineage>
        <taxon>Eukaryota</taxon>
        <taxon>Viridiplantae</taxon>
        <taxon>Streptophyta</taxon>
        <taxon>Embryophyta</taxon>
        <taxon>Tracheophyta</taxon>
        <taxon>Spermatophyta</taxon>
        <taxon>Magnoliopsida</taxon>
        <taxon>Liliopsida</taxon>
        <taxon>Poales</taxon>
        <taxon>Poaceae</taxon>
        <taxon>PACMAD clade</taxon>
        <taxon>Chloridoideae</taxon>
        <taxon>Eragrostideae</taxon>
        <taxon>Eragrostidinae</taxon>
        <taxon>Eragrostis</taxon>
    </lineage>
</organism>
<comment type="caution">
    <text evidence="2">The sequence shown here is derived from an EMBL/GenBank/DDBJ whole genome shotgun (WGS) entry which is preliminary data.</text>
</comment>
<evidence type="ECO:0008006" key="4">
    <source>
        <dbReference type="Google" id="ProtNLM"/>
    </source>
</evidence>
<feature type="region of interest" description="Disordered" evidence="1">
    <location>
        <begin position="289"/>
        <end position="311"/>
    </location>
</feature>
<feature type="compositionally biased region" description="Basic and acidic residues" evidence="1">
    <location>
        <begin position="300"/>
        <end position="311"/>
    </location>
</feature>
<feature type="compositionally biased region" description="Low complexity" evidence="1">
    <location>
        <begin position="84"/>
        <end position="115"/>
    </location>
</feature>
<feature type="compositionally biased region" description="Basic and acidic residues" evidence="1">
    <location>
        <begin position="1"/>
        <end position="13"/>
    </location>
</feature>
<evidence type="ECO:0000313" key="3">
    <source>
        <dbReference type="Proteomes" id="UP000324897"/>
    </source>
</evidence>
<feature type="compositionally biased region" description="Low complexity" evidence="1">
    <location>
        <begin position="129"/>
        <end position="150"/>
    </location>
</feature>
<feature type="compositionally biased region" description="Basic residues" evidence="1">
    <location>
        <begin position="189"/>
        <end position="199"/>
    </location>
</feature>
<protein>
    <recommendedName>
        <fullName evidence="4">DUF1645 domain-containing protein</fullName>
    </recommendedName>
</protein>
<proteinExistence type="predicted"/>
<name>A0A5J9SQE2_9POAL</name>
<dbReference type="OrthoDB" id="666789at2759"/>
<dbReference type="PANTHER" id="PTHR33095">
    <property type="entry name" value="OS07G0619500 PROTEIN"/>
    <property type="match status" value="1"/>
</dbReference>
<dbReference type="Proteomes" id="UP000324897">
    <property type="component" value="Unassembled WGS sequence"/>
</dbReference>
<reference evidence="2 3" key="1">
    <citation type="journal article" date="2019" name="Sci. Rep.">
        <title>A high-quality genome of Eragrostis curvula grass provides insights into Poaceae evolution and supports new strategies to enhance forage quality.</title>
        <authorList>
            <person name="Carballo J."/>
            <person name="Santos B.A.C.M."/>
            <person name="Zappacosta D."/>
            <person name="Garbus I."/>
            <person name="Selva J.P."/>
            <person name="Gallo C.A."/>
            <person name="Diaz A."/>
            <person name="Albertini E."/>
            <person name="Caccamo M."/>
            <person name="Echenique V."/>
        </authorList>
    </citation>
    <scope>NUCLEOTIDE SEQUENCE [LARGE SCALE GENOMIC DNA]</scope>
    <source>
        <strain evidence="3">cv. Victoria</strain>
        <tissue evidence="2">Leaf</tissue>
    </source>
</reference>
<dbReference type="Pfam" id="PF07816">
    <property type="entry name" value="DUF1645"/>
    <property type="match status" value="1"/>
</dbReference>
<dbReference type="PANTHER" id="PTHR33095:SF130">
    <property type="entry name" value="OS01G0639600 PROTEIN"/>
    <property type="match status" value="1"/>
</dbReference>
<dbReference type="AlphaFoldDB" id="A0A5J9SQE2"/>
<dbReference type="EMBL" id="RWGY01000482">
    <property type="protein sequence ID" value="TVU01147.1"/>
    <property type="molecule type" value="Genomic_DNA"/>
</dbReference>
<feature type="region of interest" description="Disordered" evidence="1">
    <location>
        <begin position="179"/>
        <end position="203"/>
    </location>
</feature>
<feature type="compositionally biased region" description="Acidic residues" evidence="1">
    <location>
        <begin position="24"/>
        <end position="33"/>
    </location>
</feature>
<accession>A0A5J9SQE2</accession>
<evidence type="ECO:0000313" key="2">
    <source>
        <dbReference type="EMBL" id="TVU01147.1"/>
    </source>
</evidence>
<feature type="compositionally biased region" description="Low complexity" evidence="1">
    <location>
        <begin position="34"/>
        <end position="51"/>
    </location>
</feature>
<dbReference type="Gramene" id="TVU01147">
    <property type="protein sequence ID" value="TVU01147"/>
    <property type="gene ID" value="EJB05_53394"/>
</dbReference>